<evidence type="ECO:0000313" key="4">
    <source>
        <dbReference type="EMBL" id="EGG18646.1"/>
    </source>
</evidence>
<dbReference type="InterPro" id="IPR004114">
    <property type="entry name" value="THUMP_dom"/>
</dbReference>
<dbReference type="Gene3D" id="3.30.2300.10">
    <property type="entry name" value="THUMP superfamily"/>
    <property type="match status" value="1"/>
</dbReference>
<evidence type="ECO:0000256" key="2">
    <source>
        <dbReference type="SAM" id="MobiDB-lite"/>
    </source>
</evidence>
<feature type="region of interest" description="Disordered" evidence="2">
    <location>
        <begin position="122"/>
        <end position="159"/>
    </location>
</feature>
<dbReference type="Pfam" id="PF02926">
    <property type="entry name" value="THUMP"/>
    <property type="match status" value="1"/>
</dbReference>
<accession>F4Q1E5</accession>
<dbReference type="PANTHER" id="PTHR13452:SF11">
    <property type="entry name" value="THUMP DOMAIN-CONTAINING PROTEIN"/>
    <property type="match status" value="1"/>
</dbReference>
<dbReference type="Proteomes" id="UP000007797">
    <property type="component" value="Unassembled WGS sequence"/>
</dbReference>
<protein>
    <recommendedName>
        <fullName evidence="3">THUMP domain-containing protein</fullName>
    </recommendedName>
</protein>
<dbReference type="GeneID" id="14870295"/>
<dbReference type="RefSeq" id="XP_004366550.1">
    <property type="nucleotide sequence ID" value="XM_004366493.1"/>
</dbReference>
<dbReference type="CDD" id="cd11717">
    <property type="entry name" value="THUMP_THUMPD1_like"/>
    <property type="match status" value="1"/>
</dbReference>
<feature type="compositionally biased region" description="Acidic residues" evidence="2">
    <location>
        <begin position="140"/>
        <end position="153"/>
    </location>
</feature>
<dbReference type="InterPro" id="IPR040183">
    <property type="entry name" value="THUMPD1-like"/>
</dbReference>
<evidence type="ECO:0000313" key="5">
    <source>
        <dbReference type="Proteomes" id="UP000007797"/>
    </source>
</evidence>
<organism evidence="4 5">
    <name type="scientific">Cavenderia fasciculata</name>
    <name type="common">Slime mold</name>
    <name type="synonym">Dictyostelium fasciculatum</name>
    <dbReference type="NCBI Taxonomy" id="261658"/>
    <lineage>
        <taxon>Eukaryota</taxon>
        <taxon>Amoebozoa</taxon>
        <taxon>Evosea</taxon>
        <taxon>Eumycetozoa</taxon>
        <taxon>Dictyostelia</taxon>
        <taxon>Acytosteliales</taxon>
        <taxon>Cavenderiaceae</taxon>
        <taxon>Cavenderia</taxon>
    </lineage>
</organism>
<dbReference type="EMBL" id="GL883018">
    <property type="protein sequence ID" value="EGG18646.1"/>
    <property type="molecule type" value="Genomic_DNA"/>
</dbReference>
<dbReference type="SMART" id="SM00981">
    <property type="entry name" value="THUMP"/>
    <property type="match status" value="1"/>
</dbReference>
<sequence length="397" mass="44947">MEEDKKGQKRSVDDQDIVTAETTATTTDTTSILTSNDNAAETATAASAASKQTLYRGKFRGYKKHTRLFATSEQVKGFLVACEKARDSQSISETMDLLHFYALKFLPEFKDTIPLVVKEKLPKNNDNDKKDGKDGKDGKENEEDDEEDDDGEEVEIKKTETGELVQTRKRFELINSACGGLYVISIVQEDVNPVDFGSAIIVDLYNRFKHVHTYEDETAQQERFKNLPQSVKDMLANAKPDSEIPKHPTKNIFNIRFTFRLIPFQRSTQTVMVDFAPVISNLIKDHFGNNDTKSTFSIEYRTRNSHKCGKEEVIESVAKLLTNKVDLSNPDVTIIIEVIKSAMCTSVVRGFKSLFKFNIKEVIHGNDHRFAKQKQLGNNNNTNNNQSSDQAKKKQKK</sequence>
<dbReference type="AlphaFoldDB" id="F4Q1E5"/>
<keyword evidence="5" id="KW-1185">Reference proteome</keyword>
<dbReference type="PANTHER" id="PTHR13452">
    <property type="entry name" value="THUMP DOMAIN CONTAINING PROTEIN 1-RELATED"/>
    <property type="match status" value="1"/>
</dbReference>
<feature type="compositionally biased region" description="Low complexity" evidence="2">
    <location>
        <begin position="378"/>
        <end position="389"/>
    </location>
</feature>
<dbReference type="STRING" id="1054147.F4Q1E5"/>
<dbReference type="KEGG" id="dfa:DFA_04141"/>
<reference evidence="5" key="1">
    <citation type="journal article" date="2011" name="Genome Res.">
        <title>Phylogeny-wide analysis of social amoeba genomes highlights ancient origins for complex intercellular communication.</title>
        <authorList>
            <person name="Heidel A.J."/>
            <person name="Lawal H.M."/>
            <person name="Felder M."/>
            <person name="Schilde C."/>
            <person name="Helps N.R."/>
            <person name="Tunggal B."/>
            <person name="Rivero F."/>
            <person name="John U."/>
            <person name="Schleicher M."/>
            <person name="Eichinger L."/>
            <person name="Platzer M."/>
            <person name="Noegel A.A."/>
            <person name="Schaap P."/>
            <person name="Gloeckner G."/>
        </authorList>
    </citation>
    <scope>NUCLEOTIDE SEQUENCE [LARGE SCALE GENOMIC DNA]</scope>
    <source>
        <strain evidence="5">SH3</strain>
    </source>
</reference>
<name>F4Q1E5_CACFS</name>
<keyword evidence="1" id="KW-0694">RNA-binding</keyword>
<feature type="domain" description="THUMP" evidence="3">
    <location>
        <begin position="246"/>
        <end position="349"/>
    </location>
</feature>
<dbReference type="PROSITE" id="PS51165">
    <property type="entry name" value="THUMP"/>
    <property type="match status" value="1"/>
</dbReference>
<feature type="region of interest" description="Disordered" evidence="2">
    <location>
        <begin position="1"/>
        <end position="22"/>
    </location>
</feature>
<feature type="region of interest" description="Disordered" evidence="2">
    <location>
        <begin position="374"/>
        <end position="397"/>
    </location>
</feature>
<dbReference type="OrthoDB" id="367221at2759"/>
<dbReference type="GO" id="GO:0006400">
    <property type="term" value="P:tRNA modification"/>
    <property type="evidence" value="ECO:0007669"/>
    <property type="project" value="InterPro"/>
</dbReference>
<gene>
    <name evidence="4" type="ORF">DFA_04141</name>
</gene>
<dbReference type="GO" id="GO:0003723">
    <property type="term" value="F:RNA binding"/>
    <property type="evidence" value="ECO:0007669"/>
    <property type="project" value="UniProtKB-UniRule"/>
</dbReference>
<dbReference type="OMA" id="MNEKACV"/>
<feature type="compositionally biased region" description="Basic and acidic residues" evidence="2">
    <location>
        <begin position="122"/>
        <end position="139"/>
    </location>
</feature>
<evidence type="ECO:0000259" key="3">
    <source>
        <dbReference type="PROSITE" id="PS51165"/>
    </source>
</evidence>
<dbReference type="SUPFAM" id="SSF143437">
    <property type="entry name" value="THUMP domain-like"/>
    <property type="match status" value="1"/>
</dbReference>
<feature type="compositionally biased region" description="Basic and acidic residues" evidence="2">
    <location>
        <begin position="1"/>
        <end position="13"/>
    </location>
</feature>
<evidence type="ECO:0000256" key="1">
    <source>
        <dbReference type="PROSITE-ProRule" id="PRU00529"/>
    </source>
</evidence>
<proteinExistence type="predicted"/>